<evidence type="ECO:0000259" key="7">
    <source>
        <dbReference type="PROSITE" id="PS50949"/>
    </source>
</evidence>
<evidence type="ECO:0000256" key="6">
    <source>
        <dbReference type="SAM" id="MobiDB-lite"/>
    </source>
</evidence>
<evidence type="ECO:0000256" key="4">
    <source>
        <dbReference type="ARBA" id="ARBA00023125"/>
    </source>
</evidence>
<dbReference type="Pfam" id="PF00392">
    <property type="entry name" value="GntR"/>
    <property type="match status" value="1"/>
</dbReference>
<keyword evidence="9" id="KW-1185">Reference proteome</keyword>
<feature type="compositionally biased region" description="Low complexity" evidence="6">
    <location>
        <begin position="88"/>
        <end position="99"/>
    </location>
</feature>
<reference evidence="9" key="1">
    <citation type="journal article" date="2019" name="Int. J. Syst. Evol. Microbiol.">
        <title>The Global Catalogue of Microorganisms (GCM) 10K type strain sequencing project: providing services to taxonomists for standard genome sequencing and annotation.</title>
        <authorList>
            <consortium name="The Broad Institute Genomics Platform"/>
            <consortium name="The Broad Institute Genome Sequencing Center for Infectious Disease"/>
            <person name="Wu L."/>
            <person name="Ma J."/>
        </authorList>
    </citation>
    <scope>NUCLEOTIDE SEQUENCE [LARGE SCALE GENOMIC DNA]</scope>
    <source>
        <strain evidence="9">CCUG 42722</strain>
    </source>
</reference>
<dbReference type="SUPFAM" id="SSF46785">
    <property type="entry name" value="Winged helix' DNA-binding domain"/>
    <property type="match status" value="1"/>
</dbReference>
<dbReference type="InterPro" id="IPR036388">
    <property type="entry name" value="WH-like_DNA-bd_sf"/>
</dbReference>
<dbReference type="InterPro" id="IPR015421">
    <property type="entry name" value="PyrdxlP-dep_Trfase_major"/>
</dbReference>
<accession>A0ABV9HAD3</accession>
<dbReference type="Proteomes" id="UP001596011">
    <property type="component" value="Unassembled WGS sequence"/>
</dbReference>
<dbReference type="Gene3D" id="3.40.640.10">
    <property type="entry name" value="Type I PLP-dependent aspartate aminotransferase-like (Major domain)"/>
    <property type="match status" value="1"/>
</dbReference>
<comment type="similarity">
    <text evidence="1">In the C-terminal section; belongs to the class-I pyridoxal-phosphate-dependent aminotransferase family.</text>
</comment>
<sequence>MLPVRLDRARPEPLPAQLAGAVRALVTGGTLTAGDRLPSSRALAADLGVARAVVEQAYDQLLAEAWVETRRGSGTYVASGGALPPAVSTTHARASAHAPAPAPEPAAPHASAPPTRPRTRPRTRTGTGTRPQPATREPQLVRLDAGTPWIDPRHLAGWRRAWREVSVAAAPRGYPDPRGLPDLREALAERLARTRGVQVQPDEILVTAGSTDGLRQLLGALPPGDVLVEDPGYRAAVEMVRAAGRGVVDHPGLEPVTDLAGCAAAYVTPAHQHPLGRVMPAADRLALLAAAREARAVVVEDDYDSEFRYDVAPVPALAALDRSRVAYLGTASKSVSPSLRLGWLVAPPEIHERLVRRRTVTHDTPPWPTQRAMLTLLRDGWADKVVRTARRVYADRAPRVASAMASHAELAGPLAGMYSTWLTDPAAAERARAAGRAAGFDVPLLADYCRSARLTGLVLGFGGVTDAELDRALEAIINGLTDGPGADAASGRAATGASPLRSDVLRTETSQNGDRQTSKEGVEAVDAASPVRPASPATPRAAGRTGRRPR</sequence>
<evidence type="ECO:0000256" key="3">
    <source>
        <dbReference type="ARBA" id="ARBA00023015"/>
    </source>
</evidence>
<evidence type="ECO:0000256" key="2">
    <source>
        <dbReference type="ARBA" id="ARBA00022898"/>
    </source>
</evidence>
<dbReference type="RefSeq" id="WP_377131031.1">
    <property type="nucleotide sequence ID" value="NZ_JBHSFI010000001.1"/>
</dbReference>
<dbReference type="PANTHER" id="PTHR46577:SF1">
    <property type="entry name" value="HTH-TYPE TRANSCRIPTIONAL REGULATORY PROTEIN GABR"/>
    <property type="match status" value="1"/>
</dbReference>
<keyword evidence="3" id="KW-0805">Transcription regulation</keyword>
<dbReference type="CDD" id="cd00609">
    <property type="entry name" value="AAT_like"/>
    <property type="match status" value="1"/>
</dbReference>
<keyword evidence="5" id="KW-0804">Transcription</keyword>
<feature type="compositionally biased region" description="Low complexity" evidence="6">
    <location>
        <begin position="484"/>
        <end position="499"/>
    </location>
</feature>
<keyword evidence="8" id="KW-0808">Transferase</keyword>
<evidence type="ECO:0000313" key="8">
    <source>
        <dbReference type="EMBL" id="MFC4626682.1"/>
    </source>
</evidence>
<protein>
    <submittedName>
        <fullName evidence="8">PLP-dependent aminotransferase family protein</fullName>
    </submittedName>
</protein>
<comment type="caution">
    <text evidence="8">The sequence shown here is derived from an EMBL/GenBank/DDBJ whole genome shotgun (WGS) entry which is preliminary data.</text>
</comment>
<dbReference type="EMBL" id="JBHSFI010000001">
    <property type="protein sequence ID" value="MFC4626682.1"/>
    <property type="molecule type" value="Genomic_DNA"/>
</dbReference>
<feature type="domain" description="HTH gntR-type" evidence="7">
    <location>
        <begin position="12"/>
        <end position="80"/>
    </location>
</feature>
<feature type="region of interest" description="Disordered" evidence="6">
    <location>
        <begin position="484"/>
        <end position="550"/>
    </location>
</feature>
<gene>
    <name evidence="8" type="ORF">ACFO6V_00465</name>
</gene>
<dbReference type="Gene3D" id="1.10.10.10">
    <property type="entry name" value="Winged helix-like DNA-binding domain superfamily/Winged helix DNA-binding domain"/>
    <property type="match status" value="1"/>
</dbReference>
<name>A0ABV9HAD3_9MICO</name>
<dbReference type="CDD" id="cd07377">
    <property type="entry name" value="WHTH_GntR"/>
    <property type="match status" value="1"/>
</dbReference>
<dbReference type="PANTHER" id="PTHR46577">
    <property type="entry name" value="HTH-TYPE TRANSCRIPTIONAL REGULATORY PROTEIN GABR"/>
    <property type="match status" value="1"/>
</dbReference>
<dbReference type="InterPro" id="IPR015424">
    <property type="entry name" value="PyrdxlP-dep_Trfase"/>
</dbReference>
<dbReference type="PROSITE" id="PS50949">
    <property type="entry name" value="HTH_GNTR"/>
    <property type="match status" value="1"/>
</dbReference>
<organism evidence="8 9">
    <name type="scientific">Promicromonospora alba</name>
    <dbReference type="NCBI Taxonomy" id="1616110"/>
    <lineage>
        <taxon>Bacteria</taxon>
        <taxon>Bacillati</taxon>
        <taxon>Actinomycetota</taxon>
        <taxon>Actinomycetes</taxon>
        <taxon>Micrococcales</taxon>
        <taxon>Promicromonosporaceae</taxon>
        <taxon>Promicromonospora</taxon>
    </lineage>
</organism>
<keyword evidence="2" id="KW-0663">Pyridoxal phosphate</keyword>
<feature type="compositionally biased region" description="Low complexity" evidence="6">
    <location>
        <begin position="124"/>
        <end position="136"/>
    </location>
</feature>
<evidence type="ECO:0000256" key="5">
    <source>
        <dbReference type="ARBA" id="ARBA00023163"/>
    </source>
</evidence>
<dbReference type="GO" id="GO:0008483">
    <property type="term" value="F:transaminase activity"/>
    <property type="evidence" value="ECO:0007669"/>
    <property type="project" value="UniProtKB-KW"/>
</dbReference>
<dbReference type="InterPro" id="IPR036390">
    <property type="entry name" value="WH_DNA-bd_sf"/>
</dbReference>
<proteinExistence type="inferred from homology"/>
<keyword evidence="4" id="KW-0238">DNA-binding</keyword>
<dbReference type="InterPro" id="IPR000524">
    <property type="entry name" value="Tscrpt_reg_HTH_GntR"/>
</dbReference>
<evidence type="ECO:0000256" key="1">
    <source>
        <dbReference type="ARBA" id="ARBA00005384"/>
    </source>
</evidence>
<evidence type="ECO:0000313" key="9">
    <source>
        <dbReference type="Proteomes" id="UP001596011"/>
    </source>
</evidence>
<dbReference type="InterPro" id="IPR051446">
    <property type="entry name" value="HTH_trans_reg/aminotransferase"/>
</dbReference>
<dbReference type="InterPro" id="IPR004839">
    <property type="entry name" value="Aminotransferase_I/II_large"/>
</dbReference>
<dbReference type="SMART" id="SM00345">
    <property type="entry name" value="HTH_GNTR"/>
    <property type="match status" value="1"/>
</dbReference>
<feature type="region of interest" description="Disordered" evidence="6">
    <location>
        <begin position="85"/>
        <end position="145"/>
    </location>
</feature>
<dbReference type="SUPFAM" id="SSF53383">
    <property type="entry name" value="PLP-dependent transferases"/>
    <property type="match status" value="1"/>
</dbReference>
<dbReference type="Pfam" id="PF00155">
    <property type="entry name" value="Aminotran_1_2"/>
    <property type="match status" value="1"/>
</dbReference>
<keyword evidence="8" id="KW-0032">Aminotransferase</keyword>